<reference evidence="1 2" key="1">
    <citation type="submission" date="2019-12" db="EMBL/GenBank/DDBJ databases">
        <title>Shinella granuli gen. nov., sp. nov., and proposal of the reclassification of Zoogloea ramigera ATCC 19623 as Shinella zoogloeoides sp. nov.</title>
        <authorList>
            <person name="Gao J."/>
        </authorList>
    </citation>
    <scope>NUCLEOTIDE SEQUENCE [LARGE SCALE GENOMIC DNA]</scope>
    <source>
        <strain evidence="1 2">DSM 287</strain>
    </source>
</reference>
<dbReference type="Proteomes" id="UP000440304">
    <property type="component" value="Unassembled WGS sequence"/>
</dbReference>
<proteinExistence type="predicted"/>
<organism evidence="1 2">
    <name type="scientific">Shinella zoogloeoides</name>
    <name type="common">Crabtreella saccharophila</name>
    <dbReference type="NCBI Taxonomy" id="352475"/>
    <lineage>
        <taxon>Bacteria</taxon>
        <taxon>Pseudomonadati</taxon>
        <taxon>Pseudomonadota</taxon>
        <taxon>Alphaproteobacteria</taxon>
        <taxon>Hyphomicrobiales</taxon>
        <taxon>Rhizobiaceae</taxon>
        <taxon>Shinella</taxon>
    </lineage>
</organism>
<dbReference type="AlphaFoldDB" id="A0A6N8TF15"/>
<evidence type="ECO:0000313" key="2">
    <source>
        <dbReference type="Proteomes" id="UP000440304"/>
    </source>
</evidence>
<dbReference type="OrthoDB" id="8420809at2"/>
<gene>
    <name evidence="1" type="ORF">GR156_16200</name>
</gene>
<name>A0A6N8TF15_SHIZO</name>
<dbReference type="RefSeq" id="WP_023517418.1">
    <property type="nucleotide sequence ID" value="NZ_CP086613.1"/>
</dbReference>
<dbReference type="EMBL" id="WUML01000015">
    <property type="protein sequence ID" value="MXO01863.1"/>
    <property type="molecule type" value="Genomic_DNA"/>
</dbReference>
<protein>
    <submittedName>
        <fullName evidence="1">Uncharacterized protein</fullName>
    </submittedName>
</protein>
<sequence length="121" mass="12706">MQVNADPLRDVAPELLETLKLAVARVKLANDEGDPILSAWLPGALATIAKAEGRAASLNPLPASGSERMLDALQRAERFMSGFEDDPLQEGIDDDLGAIRSAIADLEDGAATSTGEGPDHE</sequence>
<evidence type="ECO:0000313" key="1">
    <source>
        <dbReference type="EMBL" id="MXO01863.1"/>
    </source>
</evidence>
<comment type="caution">
    <text evidence="1">The sequence shown here is derived from an EMBL/GenBank/DDBJ whole genome shotgun (WGS) entry which is preliminary data.</text>
</comment>
<accession>A0A6N8TF15</accession>